<dbReference type="Gene3D" id="2.160.20.80">
    <property type="entry name" value="E3 ubiquitin-protein ligase SopA"/>
    <property type="match status" value="1"/>
</dbReference>
<reference evidence="2 3" key="1">
    <citation type="submission" date="2018-03" db="EMBL/GenBank/DDBJ databases">
        <title>Genomic Encyclopedia of Archaeal and Bacterial Type Strains, Phase II (KMG-II): from individual species to whole genera.</title>
        <authorList>
            <person name="Goeker M."/>
        </authorList>
    </citation>
    <scope>NUCLEOTIDE SEQUENCE [LARGE SCALE GENOMIC DNA]</scope>
    <source>
        <strain evidence="2 3">DSM 44720</strain>
    </source>
</reference>
<name>A0A2T0TAE8_9PSEU</name>
<organism evidence="2 3">
    <name type="scientific">Umezawaea tangerina</name>
    <dbReference type="NCBI Taxonomy" id="84725"/>
    <lineage>
        <taxon>Bacteria</taxon>
        <taxon>Bacillati</taxon>
        <taxon>Actinomycetota</taxon>
        <taxon>Actinomycetes</taxon>
        <taxon>Pseudonocardiales</taxon>
        <taxon>Pseudonocardiaceae</taxon>
        <taxon>Umezawaea</taxon>
    </lineage>
</organism>
<dbReference type="SUPFAM" id="SSF141571">
    <property type="entry name" value="Pentapeptide repeat-like"/>
    <property type="match status" value="1"/>
</dbReference>
<evidence type="ECO:0000313" key="3">
    <source>
        <dbReference type="Proteomes" id="UP000239494"/>
    </source>
</evidence>
<protein>
    <submittedName>
        <fullName evidence="2">Pentapeptide repeat protein</fullName>
    </submittedName>
</protein>
<dbReference type="Pfam" id="PF13576">
    <property type="entry name" value="Pentapeptide_3"/>
    <property type="match status" value="1"/>
</dbReference>
<dbReference type="EMBL" id="PVTF01000004">
    <property type="protein sequence ID" value="PRY42618.1"/>
    <property type="molecule type" value="Genomic_DNA"/>
</dbReference>
<accession>A0A2T0TAE8</accession>
<dbReference type="InterPro" id="IPR001646">
    <property type="entry name" value="5peptide_repeat"/>
</dbReference>
<comment type="caution">
    <text evidence="2">The sequence shown here is derived from an EMBL/GenBank/DDBJ whole genome shotgun (WGS) entry which is preliminary data.</text>
</comment>
<dbReference type="OrthoDB" id="8440251at2"/>
<feature type="compositionally biased region" description="Basic and acidic residues" evidence="1">
    <location>
        <begin position="12"/>
        <end position="23"/>
    </location>
</feature>
<evidence type="ECO:0000256" key="1">
    <source>
        <dbReference type="SAM" id="MobiDB-lite"/>
    </source>
</evidence>
<evidence type="ECO:0000313" key="2">
    <source>
        <dbReference type="EMBL" id="PRY42618.1"/>
    </source>
</evidence>
<sequence length="160" mass="17501">MPYAVPNEASTDSERETRSQERQVRLTAQRIIADHLRPRTDADTFWSDIDLDLSGAALIDLDLSGAHCRTVTFTGATFTGITRFVKADFSGTASFDETDFRGAALFDQGTFGVITFLHARTTAPLYFEDAEFKAGAPDIPGRQAIVTNDHGRVVDASDQP</sequence>
<gene>
    <name evidence="2" type="ORF">CLV43_104453</name>
</gene>
<feature type="region of interest" description="Disordered" evidence="1">
    <location>
        <begin position="1"/>
        <end position="23"/>
    </location>
</feature>
<dbReference type="Proteomes" id="UP000239494">
    <property type="component" value="Unassembled WGS sequence"/>
</dbReference>
<keyword evidence="3" id="KW-1185">Reference proteome</keyword>
<dbReference type="AlphaFoldDB" id="A0A2T0TAE8"/>
<proteinExistence type="predicted"/>
<dbReference type="RefSeq" id="WP_106187998.1">
    <property type="nucleotide sequence ID" value="NZ_PVTF01000004.1"/>
</dbReference>